<protein>
    <submittedName>
        <fullName evidence="1">E3 ubiquitin-protein ligase PRT1</fullName>
    </submittedName>
</protein>
<gene>
    <name evidence="1" type="ORF">KPL71_009796</name>
</gene>
<comment type="caution">
    <text evidence="1">The sequence shown here is derived from an EMBL/GenBank/DDBJ whole genome shotgun (WGS) entry which is preliminary data.</text>
</comment>
<organism evidence="1 2">
    <name type="scientific">Citrus sinensis</name>
    <name type="common">Sweet orange</name>
    <name type="synonym">Citrus aurantium var. sinensis</name>
    <dbReference type="NCBI Taxonomy" id="2711"/>
    <lineage>
        <taxon>Eukaryota</taxon>
        <taxon>Viridiplantae</taxon>
        <taxon>Streptophyta</taxon>
        <taxon>Embryophyta</taxon>
        <taxon>Tracheophyta</taxon>
        <taxon>Spermatophyta</taxon>
        <taxon>Magnoliopsida</taxon>
        <taxon>eudicotyledons</taxon>
        <taxon>Gunneridae</taxon>
        <taxon>Pentapetalae</taxon>
        <taxon>rosids</taxon>
        <taxon>malvids</taxon>
        <taxon>Sapindales</taxon>
        <taxon>Rutaceae</taxon>
        <taxon>Aurantioideae</taxon>
        <taxon>Citrus</taxon>
    </lineage>
</organism>
<proteinExistence type="predicted"/>
<evidence type="ECO:0000313" key="2">
    <source>
        <dbReference type="Proteomes" id="UP000829398"/>
    </source>
</evidence>
<name>A0ACB8MGY0_CITSI</name>
<sequence>MEDQTVLTVKSNAEPEKISHSFRCCICLDLLYKPIVLSCGHISCFWCVHRSMNGLRESHCPICRRPYNHFPSICVMLHRLLLKMYPIAYKMREIEILEDERRYDFFSPQLDNHACGPLVDNECHHLNDSMQFSGIFCGSSSKTGSHENMEQLQPVSVAMKNGTSEQSSIEGITVAGKKLPPNELNDNCKQISIVDVLCTACKQLLIRPVVLNCGHVYCETCIITPTVQQLKCEVCQCLNPNGFPKVPWELENQVSSLPLEPKESIHHGWLTLIQKFMLELVVIPVGFRSVLLNASAAGVHCPLSAFICLILRNICSYLQFYALVPAFFIWAGGIEKSFVPFSAPLCSGLSLLLPGSQSCITLWTRILSFSFLFSPCLSLYKELLRMYPIFGDGYRCKDCKEASGFDLCRDCYITRSKLPGRFNQQHTPEHRLELVESSIFFDMMMRYVTGQREDRSAAVVRADDVFEENGSPATLPDNAQESASGALTTPTTNSDNLTDQNNTDSAS</sequence>
<reference evidence="2" key="1">
    <citation type="journal article" date="2023" name="Hortic. Res.">
        <title>A chromosome-level phased genome enabling allele-level studies in sweet orange: a case study on citrus Huanglongbing tolerance.</title>
        <authorList>
            <person name="Wu B."/>
            <person name="Yu Q."/>
            <person name="Deng Z."/>
            <person name="Duan Y."/>
            <person name="Luo F."/>
            <person name="Gmitter F. Jr."/>
        </authorList>
    </citation>
    <scope>NUCLEOTIDE SEQUENCE [LARGE SCALE GENOMIC DNA]</scope>
    <source>
        <strain evidence="2">cv. Valencia</strain>
    </source>
</reference>
<keyword evidence="2" id="KW-1185">Reference proteome</keyword>
<accession>A0ACB8MGY0</accession>
<dbReference type="Proteomes" id="UP000829398">
    <property type="component" value="Chromosome 3"/>
</dbReference>
<evidence type="ECO:0000313" key="1">
    <source>
        <dbReference type="EMBL" id="KAH9784883.1"/>
    </source>
</evidence>
<dbReference type="EMBL" id="CM039172">
    <property type="protein sequence ID" value="KAH9784883.1"/>
    <property type="molecule type" value="Genomic_DNA"/>
</dbReference>